<dbReference type="GO" id="GO:0006508">
    <property type="term" value="P:proteolysis"/>
    <property type="evidence" value="ECO:0007669"/>
    <property type="project" value="UniProtKB-KW"/>
</dbReference>
<dbReference type="InterPro" id="IPR003653">
    <property type="entry name" value="Peptidase_C48_C"/>
</dbReference>
<keyword evidence="3" id="KW-0378">Hydrolase</keyword>
<dbReference type="PROSITE" id="PS50600">
    <property type="entry name" value="ULP_PROTEASE"/>
    <property type="match status" value="1"/>
</dbReference>
<dbReference type="STRING" id="981085.W9RHC3"/>
<sequence>MGALTSNRKRGDEFLNLNHGNFSPNFQSSSKRARFSSMQKSSNPDRAVLSSKSAVARVSRYPEAKPPLPRVHAPCRTLKFGYNSAVSQRDSSLKIRKKEEYNDTMGNFLASQYHKAKNCALEACRVLQKEKEVIELDKEVDEENAVSEDSSIEEVEVIEDDEREAGRAFVPNAKVLDGVNLPSSSSAVSDLSNAILKVENFSLSGEKDFSSVSAYKKLLSFVDRRTSRLRQLSFDIELNEKRRFALQSLRPKTEPVQEVPREPFIPLTEEEETEVKRAFSANRRKVLVAHENSNIEITGQLLQCLRPGAWLNDEVINVYLELLKEREKRDPKKFLKCHFFNTFFYKKLISGNGYDYKSVRRWTTQRKLGYGLIDCDKIFVPVHKEIHWCLAVINKKEEKFQYLDSLKGRDTQVMKVLDPRELVHVTFYFRGGGKIDKQKIRKDSRELVQCNDLKINNFIFCFSMFIAVMSQPRYYVDEVKDKSGKVIDISSWKHEFVDDLPEQENGFDCGVFMIKYADFYSRGLGLCFGQEHMPYFRLRTAKEILRLRAD</sequence>
<name>W9RHC3_9ROSA</name>
<feature type="domain" description="Ubiquitin-like protease family profile" evidence="6">
    <location>
        <begin position="295"/>
        <end position="520"/>
    </location>
</feature>
<evidence type="ECO:0000256" key="4">
    <source>
        <dbReference type="ARBA" id="ARBA00022807"/>
    </source>
</evidence>
<organism evidence="7 8">
    <name type="scientific">Morus notabilis</name>
    <dbReference type="NCBI Taxonomy" id="981085"/>
    <lineage>
        <taxon>Eukaryota</taxon>
        <taxon>Viridiplantae</taxon>
        <taxon>Streptophyta</taxon>
        <taxon>Embryophyta</taxon>
        <taxon>Tracheophyta</taxon>
        <taxon>Spermatophyta</taxon>
        <taxon>Magnoliopsida</taxon>
        <taxon>eudicotyledons</taxon>
        <taxon>Gunneridae</taxon>
        <taxon>Pentapetalae</taxon>
        <taxon>rosids</taxon>
        <taxon>fabids</taxon>
        <taxon>Rosales</taxon>
        <taxon>Moraceae</taxon>
        <taxon>Moreae</taxon>
        <taxon>Morus</taxon>
    </lineage>
</organism>
<proteinExistence type="inferred from homology"/>
<evidence type="ECO:0000259" key="6">
    <source>
        <dbReference type="PROSITE" id="PS50600"/>
    </source>
</evidence>
<dbReference type="AlphaFoldDB" id="W9RHC3"/>
<comment type="similarity">
    <text evidence="1">Belongs to the peptidase C48 family.</text>
</comment>
<evidence type="ECO:0000313" key="7">
    <source>
        <dbReference type="EMBL" id="EXB74772.1"/>
    </source>
</evidence>
<keyword evidence="4" id="KW-0788">Thiol protease</keyword>
<evidence type="ECO:0000256" key="3">
    <source>
        <dbReference type="ARBA" id="ARBA00022801"/>
    </source>
</evidence>
<feature type="region of interest" description="Disordered" evidence="5">
    <location>
        <begin position="1"/>
        <end position="51"/>
    </location>
</feature>
<keyword evidence="8" id="KW-1185">Reference proteome</keyword>
<dbReference type="PANTHER" id="PTHR12606:SF1">
    <property type="entry name" value="UBIQUITIN-LIKE-SPECIFIC PROTEASE 1A"/>
    <property type="match status" value="1"/>
</dbReference>
<evidence type="ECO:0000256" key="1">
    <source>
        <dbReference type="ARBA" id="ARBA00005234"/>
    </source>
</evidence>
<gene>
    <name evidence="7" type="ORF">L484_023514</name>
</gene>
<dbReference type="Proteomes" id="UP000030645">
    <property type="component" value="Unassembled WGS sequence"/>
</dbReference>
<dbReference type="SUPFAM" id="SSF54001">
    <property type="entry name" value="Cysteine proteinases"/>
    <property type="match status" value="1"/>
</dbReference>
<reference evidence="8" key="1">
    <citation type="submission" date="2013-01" db="EMBL/GenBank/DDBJ databases">
        <title>Draft Genome Sequence of a Mulberry Tree, Morus notabilis C.K. Schneid.</title>
        <authorList>
            <person name="He N."/>
            <person name="Zhao S."/>
        </authorList>
    </citation>
    <scope>NUCLEOTIDE SEQUENCE</scope>
</reference>
<dbReference type="GO" id="GO:0016929">
    <property type="term" value="F:deSUMOylase activity"/>
    <property type="evidence" value="ECO:0007669"/>
    <property type="project" value="TreeGrafter"/>
</dbReference>
<dbReference type="Pfam" id="PF02902">
    <property type="entry name" value="Peptidase_C48"/>
    <property type="match status" value="2"/>
</dbReference>
<dbReference type="InterPro" id="IPR038765">
    <property type="entry name" value="Papain-like_cys_pep_sf"/>
</dbReference>
<evidence type="ECO:0000313" key="8">
    <source>
        <dbReference type="Proteomes" id="UP000030645"/>
    </source>
</evidence>
<evidence type="ECO:0000256" key="2">
    <source>
        <dbReference type="ARBA" id="ARBA00022670"/>
    </source>
</evidence>
<dbReference type="eggNOG" id="KOG0778">
    <property type="taxonomic scope" value="Eukaryota"/>
</dbReference>
<accession>W9RHC3</accession>
<dbReference type="Gene3D" id="3.40.395.10">
    <property type="entry name" value="Adenoviral Proteinase, Chain A"/>
    <property type="match status" value="1"/>
</dbReference>
<dbReference type="GO" id="GO:0005634">
    <property type="term" value="C:nucleus"/>
    <property type="evidence" value="ECO:0007669"/>
    <property type="project" value="TreeGrafter"/>
</dbReference>
<dbReference type="EMBL" id="KE344659">
    <property type="protein sequence ID" value="EXB74772.1"/>
    <property type="molecule type" value="Genomic_DNA"/>
</dbReference>
<keyword evidence="2 7" id="KW-0645">Protease</keyword>
<dbReference type="PANTHER" id="PTHR12606">
    <property type="entry name" value="SENTRIN/SUMO-SPECIFIC PROTEASE"/>
    <property type="match status" value="1"/>
</dbReference>
<feature type="compositionally biased region" description="Polar residues" evidence="5">
    <location>
        <begin position="18"/>
        <end position="44"/>
    </location>
</feature>
<evidence type="ECO:0000256" key="5">
    <source>
        <dbReference type="SAM" id="MobiDB-lite"/>
    </source>
</evidence>
<dbReference type="GO" id="GO:0016926">
    <property type="term" value="P:protein desumoylation"/>
    <property type="evidence" value="ECO:0007669"/>
    <property type="project" value="TreeGrafter"/>
</dbReference>
<protein>
    <submittedName>
        <fullName evidence="7">Ubiquitin-like-specific protease ESD4</fullName>
    </submittedName>
</protein>